<keyword evidence="3" id="KW-1185">Reference proteome</keyword>
<comment type="caution">
    <text evidence="2">The sequence shown here is derived from an EMBL/GenBank/DDBJ whole genome shotgun (WGS) entry which is preliminary data.</text>
</comment>
<sequence>MSGILRFHFLHHQHNPSTGPSFSRPLHPMYEKRTGPAHAPAATARTIASCTRRCKSMRYRDEAGNPERSHLPSLMISCCSLIQLYLMSWLVLLINTTVPNELA</sequence>
<name>A0A8J2LLR6_9BILA</name>
<gene>
    <name evidence="2" type="ORF">CJOHNSTONI_LOCUS732</name>
</gene>
<evidence type="ECO:0000313" key="3">
    <source>
        <dbReference type="Proteomes" id="UP000746747"/>
    </source>
</evidence>
<proteinExistence type="predicted"/>
<dbReference type="EMBL" id="CAKAEH010000200">
    <property type="protein sequence ID" value="CAG9530217.1"/>
    <property type="molecule type" value="Genomic_DNA"/>
</dbReference>
<feature type="region of interest" description="Disordered" evidence="1">
    <location>
        <begin position="16"/>
        <end position="42"/>
    </location>
</feature>
<accession>A0A8J2LLR6</accession>
<evidence type="ECO:0000256" key="1">
    <source>
        <dbReference type="SAM" id="MobiDB-lite"/>
    </source>
</evidence>
<dbReference type="AlphaFoldDB" id="A0A8J2LLR6"/>
<organism evidence="2 3">
    <name type="scientific">Cercopithifilaria johnstoni</name>
    <dbReference type="NCBI Taxonomy" id="2874296"/>
    <lineage>
        <taxon>Eukaryota</taxon>
        <taxon>Metazoa</taxon>
        <taxon>Ecdysozoa</taxon>
        <taxon>Nematoda</taxon>
        <taxon>Chromadorea</taxon>
        <taxon>Rhabditida</taxon>
        <taxon>Spirurina</taxon>
        <taxon>Spiruromorpha</taxon>
        <taxon>Filarioidea</taxon>
        <taxon>Onchocercidae</taxon>
        <taxon>Cercopithifilaria</taxon>
    </lineage>
</organism>
<reference evidence="2" key="1">
    <citation type="submission" date="2021-09" db="EMBL/GenBank/DDBJ databases">
        <authorList>
            <consortium name="Pathogen Informatics"/>
        </authorList>
    </citation>
    <scope>NUCLEOTIDE SEQUENCE</scope>
</reference>
<dbReference type="Proteomes" id="UP000746747">
    <property type="component" value="Unassembled WGS sequence"/>
</dbReference>
<protein>
    <submittedName>
        <fullName evidence="2">Uncharacterized protein</fullName>
    </submittedName>
</protein>
<evidence type="ECO:0000313" key="2">
    <source>
        <dbReference type="EMBL" id="CAG9530217.1"/>
    </source>
</evidence>